<feature type="transmembrane region" description="Helical" evidence="1">
    <location>
        <begin position="154"/>
        <end position="171"/>
    </location>
</feature>
<feature type="transmembrane region" description="Helical" evidence="1">
    <location>
        <begin position="14"/>
        <end position="33"/>
    </location>
</feature>
<reference evidence="2 3" key="2">
    <citation type="submission" date="2020-03" db="EMBL/GenBank/DDBJ databases">
        <authorList>
            <person name="Ichikawa N."/>
            <person name="Kimura A."/>
            <person name="Kitahashi Y."/>
            <person name="Uohara A."/>
        </authorList>
    </citation>
    <scope>NUCLEOTIDE SEQUENCE [LARGE SCALE GENOMIC DNA]</scope>
    <source>
        <strain evidence="2 3">NBRC 108638</strain>
    </source>
</reference>
<evidence type="ECO:0000313" key="2">
    <source>
        <dbReference type="EMBL" id="GFJ93796.1"/>
    </source>
</evidence>
<name>A0A6V8LI34_9ACTN</name>
<dbReference type="EMBL" id="BLPG01000001">
    <property type="protein sequence ID" value="GFJ93796.1"/>
    <property type="molecule type" value="Genomic_DNA"/>
</dbReference>
<dbReference type="Proteomes" id="UP000482960">
    <property type="component" value="Unassembled WGS sequence"/>
</dbReference>
<sequence length="220" mass="24336">MAFAAFAAVDGVPMLARVAIVMAVAAGGVLGVWSTLSSTWTDDQGVHVRMLWTHRVFAWPDIQHITVEASVAAAAMSNAAPSERAILFDRLGRKVTLPYLDNLNVARHGSSFSLEMQRLVDTWHDRRGLDWLPDPLAADRLAYRAQHGSPWTKAFYWSLTSCLVAMAVIIFSDDNPFPFGPELVLWLPIATYGATLGLLLTRRRRALRHLDLSGGELRGR</sequence>
<evidence type="ECO:0000313" key="3">
    <source>
        <dbReference type="Proteomes" id="UP000482960"/>
    </source>
</evidence>
<proteinExistence type="predicted"/>
<organism evidence="2 3">
    <name type="scientific">Phytohabitans rumicis</name>
    <dbReference type="NCBI Taxonomy" id="1076125"/>
    <lineage>
        <taxon>Bacteria</taxon>
        <taxon>Bacillati</taxon>
        <taxon>Actinomycetota</taxon>
        <taxon>Actinomycetes</taxon>
        <taxon>Micromonosporales</taxon>
        <taxon>Micromonosporaceae</taxon>
    </lineage>
</organism>
<protein>
    <submittedName>
        <fullName evidence="2">Uncharacterized protein</fullName>
    </submittedName>
</protein>
<dbReference type="AlphaFoldDB" id="A0A6V8LI34"/>
<keyword evidence="1" id="KW-0812">Transmembrane</keyword>
<keyword evidence="1" id="KW-0472">Membrane</keyword>
<gene>
    <name evidence="2" type="ORF">Prum_074380</name>
</gene>
<comment type="caution">
    <text evidence="2">The sequence shown here is derived from an EMBL/GenBank/DDBJ whole genome shotgun (WGS) entry which is preliminary data.</text>
</comment>
<keyword evidence="1" id="KW-1133">Transmembrane helix</keyword>
<keyword evidence="3" id="KW-1185">Reference proteome</keyword>
<feature type="transmembrane region" description="Helical" evidence="1">
    <location>
        <begin position="183"/>
        <end position="200"/>
    </location>
</feature>
<evidence type="ECO:0000256" key="1">
    <source>
        <dbReference type="SAM" id="Phobius"/>
    </source>
</evidence>
<reference evidence="2 3" key="1">
    <citation type="submission" date="2020-03" db="EMBL/GenBank/DDBJ databases">
        <title>Whole genome shotgun sequence of Phytohabitans rumicis NBRC 108638.</title>
        <authorList>
            <person name="Komaki H."/>
            <person name="Tamura T."/>
        </authorList>
    </citation>
    <scope>NUCLEOTIDE SEQUENCE [LARGE SCALE GENOMIC DNA]</scope>
    <source>
        <strain evidence="2 3">NBRC 108638</strain>
    </source>
</reference>
<accession>A0A6V8LI34</accession>